<dbReference type="Pfam" id="PF04468">
    <property type="entry name" value="PSP1"/>
    <property type="match status" value="1"/>
</dbReference>
<evidence type="ECO:0000313" key="2">
    <source>
        <dbReference type="EMBL" id="MFC6236929.1"/>
    </source>
</evidence>
<keyword evidence="3" id="KW-1185">Reference proteome</keyword>
<dbReference type="InterPro" id="IPR047767">
    <property type="entry name" value="PSP1-like"/>
</dbReference>
<feature type="domain" description="PSP1 C-terminal" evidence="1">
    <location>
        <begin position="58"/>
        <end position="149"/>
    </location>
</feature>
<comment type="caution">
    <text evidence="2">The sequence shown here is derived from an EMBL/GenBank/DDBJ whole genome shotgun (WGS) entry which is preliminary data.</text>
</comment>
<proteinExistence type="predicted"/>
<dbReference type="PANTHER" id="PTHR43830:SF3">
    <property type="entry name" value="PROTEIN PSP1"/>
    <property type="match status" value="1"/>
</dbReference>
<organism evidence="2 3">
    <name type="scientific">Longivirga aurantiaca</name>
    <dbReference type="NCBI Taxonomy" id="1837743"/>
    <lineage>
        <taxon>Bacteria</taxon>
        <taxon>Bacillati</taxon>
        <taxon>Actinomycetota</taxon>
        <taxon>Actinomycetes</taxon>
        <taxon>Sporichthyales</taxon>
        <taxon>Sporichthyaceae</taxon>
        <taxon>Longivirga</taxon>
    </lineage>
</organism>
<reference evidence="3" key="1">
    <citation type="journal article" date="2019" name="Int. J. Syst. Evol. Microbiol.">
        <title>The Global Catalogue of Microorganisms (GCM) 10K type strain sequencing project: providing services to taxonomists for standard genome sequencing and annotation.</title>
        <authorList>
            <consortium name="The Broad Institute Genomics Platform"/>
            <consortium name="The Broad Institute Genome Sequencing Center for Infectious Disease"/>
            <person name="Wu L."/>
            <person name="Ma J."/>
        </authorList>
    </citation>
    <scope>NUCLEOTIDE SEQUENCE [LARGE SCALE GENOMIC DNA]</scope>
    <source>
        <strain evidence="3">CGMCC 4.7317</strain>
    </source>
</reference>
<dbReference type="NCBIfam" id="NF041131">
    <property type="entry name" value="RicT_YaaT_fam"/>
    <property type="match status" value="1"/>
</dbReference>
<accession>A0ABW1SY13</accession>
<protein>
    <submittedName>
        <fullName evidence="2">Stage 0 sporulation family protein</fullName>
    </submittedName>
</protein>
<dbReference type="InterPro" id="IPR007557">
    <property type="entry name" value="PSP1_C"/>
</dbReference>
<dbReference type="Proteomes" id="UP001596138">
    <property type="component" value="Unassembled WGS sequence"/>
</dbReference>
<gene>
    <name evidence="2" type="ORF">ACFQGU_03495</name>
</gene>
<dbReference type="PROSITE" id="PS51411">
    <property type="entry name" value="PSP1_C"/>
    <property type="match status" value="1"/>
</dbReference>
<name>A0ABW1SY13_9ACTN</name>
<dbReference type="PANTHER" id="PTHR43830">
    <property type="entry name" value="PROTEIN PSP1"/>
    <property type="match status" value="1"/>
</dbReference>
<evidence type="ECO:0000313" key="3">
    <source>
        <dbReference type="Proteomes" id="UP001596138"/>
    </source>
</evidence>
<dbReference type="EMBL" id="JBHSTI010000003">
    <property type="protein sequence ID" value="MFC6236929.1"/>
    <property type="molecule type" value="Genomic_DNA"/>
</dbReference>
<dbReference type="RefSeq" id="WP_386763978.1">
    <property type="nucleotide sequence ID" value="NZ_JBHSTI010000003.1"/>
</dbReference>
<sequence length="276" mass="29951">MPMMMAVTFTRAGRLYYLDAGDVTAKVGDKVLYPTSSSPEVAEVVWGPEWVSDDVGGLPVCAGRAGQEDERRDETNKKKRAEIQVAAQKLIRASKLPMKVSGVDWSDVGHESGRATATVYFTAPTRVDFRQLVRDLAQTIDAKVVLTQLSARDDARVQGGIGSCGRDTCCSTFLVDFEPVTVRMARDQDLPANPMKISGACGRLMCCLKYEHPIYDEFRATTPAVGTKVETPEGDGKVVAHDVPRDQVVVRLEAGGKATVCDRASVCASRAAYDSR</sequence>
<evidence type="ECO:0000259" key="1">
    <source>
        <dbReference type="PROSITE" id="PS51411"/>
    </source>
</evidence>